<evidence type="ECO:0000256" key="5">
    <source>
        <dbReference type="ARBA" id="ARBA00022833"/>
    </source>
</evidence>
<comment type="subunit">
    <text evidence="3">Homodimer.</text>
</comment>
<dbReference type="AlphaFoldDB" id="A0AAW2M896"/>
<dbReference type="Pfam" id="PF00107">
    <property type="entry name" value="ADH_zinc_N"/>
    <property type="match status" value="1"/>
</dbReference>
<dbReference type="SUPFAM" id="SSF51735">
    <property type="entry name" value="NAD(P)-binding Rossmann-fold domains"/>
    <property type="match status" value="1"/>
</dbReference>
<dbReference type="InterPro" id="IPR036291">
    <property type="entry name" value="NAD(P)-bd_dom_sf"/>
</dbReference>
<dbReference type="InterPro" id="IPR002328">
    <property type="entry name" value="ADH_Zn_CS"/>
</dbReference>
<organism evidence="11">
    <name type="scientific">Sesamum angustifolium</name>
    <dbReference type="NCBI Taxonomy" id="2727405"/>
    <lineage>
        <taxon>Eukaryota</taxon>
        <taxon>Viridiplantae</taxon>
        <taxon>Streptophyta</taxon>
        <taxon>Embryophyta</taxon>
        <taxon>Tracheophyta</taxon>
        <taxon>Spermatophyta</taxon>
        <taxon>Magnoliopsida</taxon>
        <taxon>eudicotyledons</taxon>
        <taxon>Gunneridae</taxon>
        <taxon>Pentapetalae</taxon>
        <taxon>asterids</taxon>
        <taxon>lamiids</taxon>
        <taxon>Lamiales</taxon>
        <taxon>Pedaliaceae</taxon>
        <taxon>Sesamum</taxon>
    </lineage>
</organism>
<dbReference type="InterPro" id="IPR013154">
    <property type="entry name" value="ADH-like_N"/>
</dbReference>
<dbReference type="Gene3D" id="3.40.50.720">
    <property type="entry name" value="NAD(P)-binding Rossmann-like Domain"/>
    <property type="match status" value="1"/>
</dbReference>
<dbReference type="InterPro" id="IPR011032">
    <property type="entry name" value="GroES-like_sf"/>
</dbReference>
<keyword evidence="6" id="KW-0560">Oxidoreductase</keyword>
<dbReference type="GO" id="GO:0046294">
    <property type="term" value="P:formaldehyde catabolic process"/>
    <property type="evidence" value="ECO:0007669"/>
    <property type="project" value="TreeGrafter"/>
</dbReference>
<reference evidence="11" key="1">
    <citation type="submission" date="2020-06" db="EMBL/GenBank/DDBJ databases">
        <authorList>
            <person name="Li T."/>
            <person name="Hu X."/>
            <person name="Zhang T."/>
            <person name="Song X."/>
            <person name="Zhang H."/>
            <person name="Dai N."/>
            <person name="Sheng W."/>
            <person name="Hou X."/>
            <person name="Wei L."/>
        </authorList>
    </citation>
    <scope>NUCLEOTIDE SEQUENCE</scope>
    <source>
        <strain evidence="11">G01</strain>
        <tissue evidence="11">Leaf</tissue>
    </source>
</reference>
<evidence type="ECO:0000256" key="6">
    <source>
        <dbReference type="ARBA" id="ARBA00023002"/>
    </source>
</evidence>
<reference evidence="11" key="2">
    <citation type="journal article" date="2024" name="Plant">
        <title>Genomic evolution and insights into agronomic trait innovations of Sesamum species.</title>
        <authorList>
            <person name="Miao H."/>
            <person name="Wang L."/>
            <person name="Qu L."/>
            <person name="Liu H."/>
            <person name="Sun Y."/>
            <person name="Le M."/>
            <person name="Wang Q."/>
            <person name="Wei S."/>
            <person name="Zheng Y."/>
            <person name="Lin W."/>
            <person name="Duan Y."/>
            <person name="Cao H."/>
            <person name="Xiong S."/>
            <person name="Wang X."/>
            <person name="Wei L."/>
            <person name="Li C."/>
            <person name="Ma Q."/>
            <person name="Ju M."/>
            <person name="Zhao R."/>
            <person name="Li G."/>
            <person name="Mu C."/>
            <person name="Tian Q."/>
            <person name="Mei H."/>
            <person name="Zhang T."/>
            <person name="Gao T."/>
            <person name="Zhang H."/>
        </authorList>
    </citation>
    <scope>NUCLEOTIDE SEQUENCE</scope>
    <source>
        <strain evidence="11">G01</strain>
    </source>
</reference>
<dbReference type="Gene3D" id="3.90.180.10">
    <property type="entry name" value="Medium-chain alcohol dehydrogenases, catalytic domain"/>
    <property type="match status" value="1"/>
</dbReference>
<evidence type="ECO:0000256" key="3">
    <source>
        <dbReference type="ARBA" id="ARBA00011738"/>
    </source>
</evidence>
<comment type="similarity">
    <text evidence="2">Belongs to the zinc-containing alcohol dehydrogenase family. Class-III subfamily.</text>
</comment>
<protein>
    <submittedName>
        <fullName evidence="11">Alcohol dehydrogenase-like 3</fullName>
    </submittedName>
</protein>
<feature type="domain" description="Alcohol dehydrogenase-like N-terminal" evidence="10">
    <location>
        <begin position="42"/>
        <end position="173"/>
    </location>
</feature>
<keyword evidence="7" id="KW-0520">NAD</keyword>
<sequence>MGSLGSYTYSDSISTLTIGKPRWHTGRANLWLEEIRVDPPQKMEVRIRVLFTSICHTDLSAWLGENEAQRVYPRILGHEASGLVESVGEGVKDLEVGDYVVPIFNGECQKCGHCKSEKTNLCEKFRVNPFRSTMRSDGKCRFWTKDGQPVYHFLNTSTFSEYTVLDSACAVKIDANAPLEKMTLLSCGVSTGLGAVWNTANVSAGETVAVFGLGAVGLAAVEGARARGASRIIGVDINSNKRIKGLAIGITDFINPKELDKPVHEETWTFSGRLFLSTHDGWGLTVILGIHPTARMLPLHPMELFDGRRMVGSVFGDFKGKSQLPHFANQCIQGVVKVDEFITHEMPFSKINEALKLLIEGKSLRCLLHL</sequence>
<keyword evidence="4 8" id="KW-0479">Metal-binding</keyword>
<comment type="caution">
    <text evidence="11">The sequence shown here is derived from an EMBL/GenBank/DDBJ whole genome shotgun (WGS) entry which is preliminary data.</text>
</comment>
<evidence type="ECO:0000256" key="8">
    <source>
        <dbReference type="RuleBase" id="RU361277"/>
    </source>
</evidence>
<dbReference type="GO" id="GO:0008270">
    <property type="term" value="F:zinc ion binding"/>
    <property type="evidence" value="ECO:0007669"/>
    <property type="project" value="InterPro"/>
</dbReference>
<proteinExistence type="inferred from homology"/>
<evidence type="ECO:0000256" key="4">
    <source>
        <dbReference type="ARBA" id="ARBA00022723"/>
    </source>
</evidence>
<evidence type="ECO:0000256" key="7">
    <source>
        <dbReference type="ARBA" id="ARBA00023027"/>
    </source>
</evidence>
<dbReference type="GO" id="GO:0051903">
    <property type="term" value="F:S-(hydroxymethyl)glutathione dehydrogenase [NAD(P)+] activity"/>
    <property type="evidence" value="ECO:0007669"/>
    <property type="project" value="TreeGrafter"/>
</dbReference>
<dbReference type="GO" id="GO:0005829">
    <property type="term" value="C:cytosol"/>
    <property type="evidence" value="ECO:0007669"/>
    <property type="project" value="TreeGrafter"/>
</dbReference>
<feature type="domain" description="Alcohol dehydrogenase-like C-terminal" evidence="9">
    <location>
        <begin position="215"/>
        <end position="267"/>
    </location>
</feature>
<evidence type="ECO:0000256" key="2">
    <source>
        <dbReference type="ARBA" id="ARBA00010902"/>
    </source>
</evidence>
<dbReference type="FunFam" id="3.40.50.720:FF:000003">
    <property type="entry name" value="S-(hydroxymethyl)glutathione dehydrogenase"/>
    <property type="match status" value="1"/>
</dbReference>
<accession>A0AAW2M896</accession>
<dbReference type="FunFam" id="3.90.180.10:FF:000007">
    <property type="entry name" value="Alcohol dehydrogenase 6"/>
    <property type="match status" value="1"/>
</dbReference>
<evidence type="ECO:0000259" key="9">
    <source>
        <dbReference type="Pfam" id="PF00107"/>
    </source>
</evidence>
<evidence type="ECO:0000256" key="1">
    <source>
        <dbReference type="ARBA" id="ARBA00001947"/>
    </source>
</evidence>
<comment type="cofactor">
    <cofactor evidence="1 8">
        <name>Zn(2+)</name>
        <dbReference type="ChEBI" id="CHEBI:29105"/>
    </cofactor>
</comment>
<keyword evidence="5 8" id="KW-0862">Zinc</keyword>
<dbReference type="PANTHER" id="PTHR43880">
    <property type="entry name" value="ALCOHOL DEHYDROGENASE"/>
    <property type="match status" value="1"/>
</dbReference>
<dbReference type="PROSITE" id="PS00059">
    <property type="entry name" value="ADH_ZINC"/>
    <property type="match status" value="1"/>
</dbReference>
<dbReference type="InterPro" id="IPR013149">
    <property type="entry name" value="ADH-like_C"/>
</dbReference>
<dbReference type="Pfam" id="PF08240">
    <property type="entry name" value="ADH_N"/>
    <property type="match status" value="1"/>
</dbReference>
<name>A0AAW2M896_9LAMI</name>
<dbReference type="EMBL" id="JACGWK010000011">
    <property type="protein sequence ID" value="KAL0326736.1"/>
    <property type="molecule type" value="Genomic_DNA"/>
</dbReference>
<gene>
    <name evidence="11" type="ORF">Sangu_1751600</name>
</gene>
<dbReference type="PANTHER" id="PTHR43880:SF56">
    <property type="entry name" value="ALCOHOL DEHYDROGENASE-LIKE 4"/>
    <property type="match status" value="1"/>
</dbReference>
<dbReference type="SUPFAM" id="SSF50129">
    <property type="entry name" value="GroES-like"/>
    <property type="match status" value="2"/>
</dbReference>
<evidence type="ECO:0000313" key="11">
    <source>
        <dbReference type="EMBL" id="KAL0326736.1"/>
    </source>
</evidence>
<evidence type="ECO:0000259" key="10">
    <source>
        <dbReference type="Pfam" id="PF08240"/>
    </source>
</evidence>